<dbReference type="EMBL" id="QGKV02000299">
    <property type="protein sequence ID" value="KAF3596656.1"/>
    <property type="molecule type" value="Genomic_DNA"/>
</dbReference>
<gene>
    <name evidence="2" type="ORF">DY000_02020264</name>
</gene>
<feature type="region of interest" description="Disordered" evidence="1">
    <location>
        <begin position="15"/>
        <end position="51"/>
    </location>
</feature>
<feature type="compositionally biased region" description="Acidic residues" evidence="1">
    <location>
        <begin position="18"/>
        <end position="36"/>
    </location>
</feature>
<proteinExistence type="predicted"/>
<accession>A0ABQ7EIK1</accession>
<organism evidence="2 3">
    <name type="scientific">Brassica cretica</name>
    <name type="common">Mustard</name>
    <dbReference type="NCBI Taxonomy" id="69181"/>
    <lineage>
        <taxon>Eukaryota</taxon>
        <taxon>Viridiplantae</taxon>
        <taxon>Streptophyta</taxon>
        <taxon>Embryophyta</taxon>
        <taxon>Tracheophyta</taxon>
        <taxon>Spermatophyta</taxon>
        <taxon>Magnoliopsida</taxon>
        <taxon>eudicotyledons</taxon>
        <taxon>Gunneridae</taxon>
        <taxon>Pentapetalae</taxon>
        <taxon>rosids</taxon>
        <taxon>malvids</taxon>
        <taxon>Brassicales</taxon>
        <taxon>Brassicaceae</taxon>
        <taxon>Brassiceae</taxon>
        <taxon>Brassica</taxon>
    </lineage>
</organism>
<dbReference type="Proteomes" id="UP000266723">
    <property type="component" value="Unassembled WGS sequence"/>
</dbReference>
<evidence type="ECO:0000313" key="3">
    <source>
        <dbReference type="Proteomes" id="UP000266723"/>
    </source>
</evidence>
<reference evidence="2 3" key="1">
    <citation type="journal article" date="2020" name="BMC Genomics">
        <title>Intraspecific diversification of the crop wild relative Brassica cretica Lam. using demographic model selection.</title>
        <authorList>
            <person name="Kioukis A."/>
            <person name="Michalopoulou V.A."/>
            <person name="Briers L."/>
            <person name="Pirintsos S."/>
            <person name="Studholme D.J."/>
            <person name="Pavlidis P."/>
            <person name="Sarris P.F."/>
        </authorList>
    </citation>
    <scope>NUCLEOTIDE SEQUENCE [LARGE SCALE GENOMIC DNA]</scope>
    <source>
        <strain evidence="3">cv. PFS-1207/04</strain>
    </source>
</reference>
<protein>
    <submittedName>
        <fullName evidence="2">Uncharacterized protein</fullName>
    </submittedName>
</protein>
<evidence type="ECO:0000256" key="1">
    <source>
        <dbReference type="SAM" id="MobiDB-lite"/>
    </source>
</evidence>
<name>A0ABQ7EIK1_BRACR</name>
<keyword evidence="3" id="KW-1185">Reference proteome</keyword>
<evidence type="ECO:0000313" key="2">
    <source>
        <dbReference type="EMBL" id="KAF3596656.1"/>
    </source>
</evidence>
<sequence>MDRRRITLFADSYMATAELEEDQQGGEAAEDNDQETEEVRDQEGMEEDADDYELWNGLGMRSMDTYDGITKEMHNPADTFGIKVNIVAGLERKA</sequence>
<comment type="caution">
    <text evidence="2">The sequence shown here is derived from an EMBL/GenBank/DDBJ whole genome shotgun (WGS) entry which is preliminary data.</text>
</comment>